<dbReference type="RefSeq" id="WP_222875687.1">
    <property type="nucleotide sequence ID" value="NZ_AP023361.1"/>
</dbReference>
<dbReference type="Pfam" id="PF00311">
    <property type="entry name" value="PEPcase"/>
    <property type="match status" value="1"/>
</dbReference>
<gene>
    <name evidence="3" type="ORF">IZ6_28230</name>
</gene>
<evidence type="ECO:0000256" key="2">
    <source>
        <dbReference type="ARBA" id="ARBA00022419"/>
    </source>
</evidence>
<accession>A0A6S6QZJ7</accession>
<dbReference type="EMBL" id="AP023361">
    <property type="protein sequence ID" value="BCJ92088.1"/>
    <property type="molecule type" value="Genomic_DNA"/>
</dbReference>
<name>A0A6S6QZJ7_9HYPH</name>
<dbReference type="Proteomes" id="UP000515317">
    <property type="component" value="Chromosome"/>
</dbReference>
<sequence>MLEDTHRAAKHSKTVAALLALMEDNRHRAEEDPFGNPVLVTARAILRQIDRGDISEADVDQVIAELRDEAFQDRAQRIALYVGGTEKEASEASYSRIAEKLASEGAPGSFESNREEFERTRFVAVFTAHPTFSAPAPVLAALAETASGRDPKTHFASHRPSTPTLEMEFTQAIAAIKNGRDAIDRFNTALLSSARRAWPEDWTALVPQAVALASWVGYDTDGRVDINWWDTLRLRLRMKKLQLERLEAQVADIDAADKLADRIERAIGCVDRQIAAVPAKGDPDTVAEFAAELIEHREDALVTNEPLMELFADAIAKATPDDQLKLAVARAGLASHGMSFAHSHVRLNAAQVHNAVRLRLGLQDPPADPFRRRVLLGAINSALDKVETIPVDFGGILAEQASATRLMMTVAQIAKHIDGNAPVRFLIAETESGYTLLSVLWLAKLFGVEKHVEISPLFETADALEQGSRAIEEALRSPHYRAYLKETGKLAIEFGYSDSGRYVGQLAATFLIERLRVKLAELMQKYGLADHVELILFDTHGESIGRGAHPGSLTDRLKYLSPSASRAMFARNGINQRDETSFQGGDGYLLFGTPEIAMASVARIAEHAFDELPTSGDPIYEEADFAADFFATIGATMHELVEDPGYASLLGAFGPALLDPTGSRPAIRQQDGGGGPSVIKHPRELRAILNNAILQQLGWCANTLQGIGAAAARQPELFLELRDKSPRFRRALEFASHALAHSDIDVLRATTALLDPGSWLDRAAHVEPVRARQLVGVAHSLNRLNLWGPVQSMFHRIQTDFVLLRAAWPKAPEMQTREMLLHAMRIALIQRIWIMATAIPDFSPRHGVTRQALDMRFLQLDVPSTLALMDEVFPNEADPTKGRDFGEPHGPRQAVSYAKEHEQIFDPIGRLFAQVREIGTAITHEVGAFG</sequence>
<dbReference type="GO" id="GO:0005829">
    <property type="term" value="C:cytosol"/>
    <property type="evidence" value="ECO:0007669"/>
    <property type="project" value="TreeGrafter"/>
</dbReference>
<evidence type="ECO:0000313" key="4">
    <source>
        <dbReference type="Proteomes" id="UP000515317"/>
    </source>
</evidence>
<dbReference type="AlphaFoldDB" id="A0A6S6QZJ7"/>
<dbReference type="InterPro" id="IPR015813">
    <property type="entry name" value="Pyrv/PenolPyrv_kinase-like_dom"/>
</dbReference>
<reference evidence="3 4" key="1">
    <citation type="submission" date="2020-08" db="EMBL/GenBank/DDBJ databases">
        <title>Genome sequence of Rhizobiales bacterium strain IZ6.</title>
        <authorList>
            <person name="Nakai R."/>
            <person name="Naganuma T."/>
        </authorList>
    </citation>
    <scope>NUCLEOTIDE SEQUENCE [LARGE SCALE GENOMIC DNA]</scope>
    <source>
        <strain evidence="3 4">IZ6</strain>
    </source>
</reference>
<comment type="function">
    <text evidence="1">Forms oxaloacetate, a four-carbon dicarboxylic acid source for the tricarboxylic acid cycle.</text>
</comment>
<keyword evidence="4" id="KW-1185">Reference proteome</keyword>
<dbReference type="GO" id="GO:0006099">
    <property type="term" value="P:tricarboxylic acid cycle"/>
    <property type="evidence" value="ECO:0007669"/>
    <property type="project" value="InterPro"/>
</dbReference>
<dbReference type="SUPFAM" id="SSF51621">
    <property type="entry name" value="Phosphoenolpyruvate/pyruvate domain"/>
    <property type="match status" value="1"/>
</dbReference>
<dbReference type="InterPro" id="IPR021135">
    <property type="entry name" value="PEP_COase"/>
</dbReference>
<protein>
    <recommendedName>
        <fullName evidence="2">Phosphoenolpyruvate carboxylase</fullName>
    </recommendedName>
</protein>
<dbReference type="KEGG" id="tso:IZ6_28230"/>
<dbReference type="GO" id="GO:0015977">
    <property type="term" value="P:carbon fixation"/>
    <property type="evidence" value="ECO:0007669"/>
    <property type="project" value="InterPro"/>
</dbReference>
<organism evidence="3 4">
    <name type="scientific">Terrihabitans soli</name>
    <dbReference type="NCBI Taxonomy" id="708113"/>
    <lineage>
        <taxon>Bacteria</taxon>
        <taxon>Pseudomonadati</taxon>
        <taxon>Pseudomonadota</taxon>
        <taxon>Alphaproteobacteria</taxon>
        <taxon>Hyphomicrobiales</taxon>
        <taxon>Terrihabitans</taxon>
    </lineage>
</organism>
<dbReference type="PANTHER" id="PTHR30523:SF6">
    <property type="entry name" value="PHOSPHOENOLPYRUVATE CARBOXYLASE"/>
    <property type="match status" value="1"/>
</dbReference>
<evidence type="ECO:0000313" key="3">
    <source>
        <dbReference type="EMBL" id="BCJ92088.1"/>
    </source>
</evidence>
<evidence type="ECO:0000256" key="1">
    <source>
        <dbReference type="ARBA" id="ARBA00003670"/>
    </source>
</evidence>
<dbReference type="PANTHER" id="PTHR30523">
    <property type="entry name" value="PHOSPHOENOLPYRUVATE CARBOXYLASE"/>
    <property type="match status" value="1"/>
</dbReference>
<proteinExistence type="predicted"/>
<dbReference type="GO" id="GO:0008964">
    <property type="term" value="F:phosphoenolpyruvate carboxylase activity"/>
    <property type="evidence" value="ECO:0007669"/>
    <property type="project" value="InterPro"/>
</dbReference>